<organism evidence="2">
    <name type="scientific">Guillardia theta (strain CCMP2712)</name>
    <name type="common">Cryptophyte</name>
    <dbReference type="NCBI Taxonomy" id="905079"/>
    <lineage>
        <taxon>Eukaryota</taxon>
        <taxon>Cryptophyceae</taxon>
        <taxon>Pyrenomonadales</taxon>
        <taxon>Geminigeraceae</taxon>
        <taxon>Guillardia</taxon>
    </lineage>
</organism>
<dbReference type="KEGG" id="gtt:GUITHDRAFT_144125"/>
<accession>L1IRR3</accession>
<evidence type="ECO:0008006" key="5">
    <source>
        <dbReference type="Google" id="ProtNLM"/>
    </source>
</evidence>
<protein>
    <recommendedName>
        <fullName evidence="5">PH domain-containing protein</fullName>
    </recommendedName>
</protein>
<reference evidence="2 4" key="1">
    <citation type="journal article" date="2012" name="Nature">
        <title>Algal genomes reveal evolutionary mosaicism and the fate of nucleomorphs.</title>
        <authorList>
            <consortium name="DOE Joint Genome Institute"/>
            <person name="Curtis B.A."/>
            <person name="Tanifuji G."/>
            <person name="Burki F."/>
            <person name="Gruber A."/>
            <person name="Irimia M."/>
            <person name="Maruyama S."/>
            <person name="Arias M.C."/>
            <person name="Ball S.G."/>
            <person name="Gile G.H."/>
            <person name="Hirakawa Y."/>
            <person name="Hopkins J.F."/>
            <person name="Kuo A."/>
            <person name="Rensing S.A."/>
            <person name="Schmutz J."/>
            <person name="Symeonidi A."/>
            <person name="Elias M."/>
            <person name="Eveleigh R.J."/>
            <person name="Herman E.K."/>
            <person name="Klute M.J."/>
            <person name="Nakayama T."/>
            <person name="Obornik M."/>
            <person name="Reyes-Prieto A."/>
            <person name="Armbrust E.V."/>
            <person name="Aves S.J."/>
            <person name="Beiko R.G."/>
            <person name="Coutinho P."/>
            <person name="Dacks J.B."/>
            <person name="Durnford D.G."/>
            <person name="Fast N.M."/>
            <person name="Green B.R."/>
            <person name="Grisdale C.J."/>
            <person name="Hempel F."/>
            <person name="Henrissat B."/>
            <person name="Hoppner M.P."/>
            <person name="Ishida K."/>
            <person name="Kim E."/>
            <person name="Koreny L."/>
            <person name="Kroth P.G."/>
            <person name="Liu Y."/>
            <person name="Malik S.B."/>
            <person name="Maier U.G."/>
            <person name="McRose D."/>
            <person name="Mock T."/>
            <person name="Neilson J.A."/>
            <person name="Onodera N.T."/>
            <person name="Poole A.M."/>
            <person name="Pritham E.J."/>
            <person name="Richards T.A."/>
            <person name="Rocap G."/>
            <person name="Roy S.W."/>
            <person name="Sarai C."/>
            <person name="Schaack S."/>
            <person name="Shirato S."/>
            <person name="Slamovits C.H."/>
            <person name="Spencer D.F."/>
            <person name="Suzuki S."/>
            <person name="Worden A.Z."/>
            <person name="Zauner S."/>
            <person name="Barry K."/>
            <person name="Bell C."/>
            <person name="Bharti A.K."/>
            <person name="Crow J.A."/>
            <person name="Grimwood J."/>
            <person name="Kramer R."/>
            <person name="Lindquist E."/>
            <person name="Lucas S."/>
            <person name="Salamov A."/>
            <person name="McFadden G.I."/>
            <person name="Lane C.E."/>
            <person name="Keeling P.J."/>
            <person name="Gray M.W."/>
            <person name="Grigoriev I.V."/>
            <person name="Archibald J.M."/>
        </authorList>
    </citation>
    <scope>NUCLEOTIDE SEQUENCE</scope>
    <source>
        <strain evidence="2 4">CCMP2712</strain>
    </source>
</reference>
<gene>
    <name evidence="2" type="ORF">GUITHDRAFT_144125</name>
</gene>
<dbReference type="GeneID" id="17295291"/>
<dbReference type="HOGENOM" id="CLU_1237068_0_0_1"/>
<proteinExistence type="predicted"/>
<evidence type="ECO:0000256" key="1">
    <source>
        <dbReference type="SAM" id="MobiDB-lite"/>
    </source>
</evidence>
<feature type="compositionally biased region" description="Low complexity" evidence="1">
    <location>
        <begin position="186"/>
        <end position="196"/>
    </location>
</feature>
<dbReference type="EMBL" id="JH993047">
    <property type="protein sequence ID" value="EKX38520.1"/>
    <property type="molecule type" value="Genomic_DNA"/>
</dbReference>
<reference evidence="3" key="3">
    <citation type="submission" date="2015-06" db="UniProtKB">
        <authorList>
            <consortium name="EnsemblProtists"/>
        </authorList>
    </citation>
    <scope>IDENTIFICATION</scope>
</reference>
<dbReference type="Proteomes" id="UP000011087">
    <property type="component" value="Unassembled WGS sequence"/>
</dbReference>
<sequence>MPGPTSGQDHHGTVSPDEVDVHNESHGPSEPSREDMNMRLCQLRCHLHIKDEFYSDNECPVWAVMENKYVCFYEDQTLQKSLGEISLQLALIKTFDIHSLVIALSTVLEPAVDATEQETPEDSIYVVFPSETMKNRWVFGMERCGARIQAMRSSTSPKSARDMLHDYPNLPKPILKRLEDRKDDNNSSFGSNASSKSEGRKVRFERRSQSCVLFDQGHIEALKA</sequence>
<dbReference type="RefSeq" id="XP_005825500.1">
    <property type="nucleotide sequence ID" value="XM_005825443.1"/>
</dbReference>
<dbReference type="PaxDb" id="55529-EKX38520"/>
<feature type="compositionally biased region" description="Basic and acidic residues" evidence="1">
    <location>
        <begin position="19"/>
        <end position="35"/>
    </location>
</feature>
<feature type="region of interest" description="Disordered" evidence="1">
    <location>
        <begin position="179"/>
        <end position="205"/>
    </location>
</feature>
<evidence type="ECO:0000313" key="3">
    <source>
        <dbReference type="EnsemblProtists" id="EKX38520"/>
    </source>
</evidence>
<name>L1IRR3_GUITC</name>
<dbReference type="AlphaFoldDB" id="L1IRR3"/>
<keyword evidence="4" id="KW-1185">Reference proteome</keyword>
<feature type="region of interest" description="Disordered" evidence="1">
    <location>
        <begin position="1"/>
        <end position="35"/>
    </location>
</feature>
<evidence type="ECO:0000313" key="4">
    <source>
        <dbReference type="Proteomes" id="UP000011087"/>
    </source>
</evidence>
<evidence type="ECO:0000313" key="2">
    <source>
        <dbReference type="EMBL" id="EKX38520.1"/>
    </source>
</evidence>
<dbReference type="EnsemblProtists" id="EKX38520">
    <property type="protein sequence ID" value="EKX38520"/>
    <property type="gene ID" value="GUITHDRAFT_144125"/>
</dbReference>
<reference evidence="4" key="2">
    <citation type="submission" date="2012-11" db="EMBL/GenBank/DDBJ databases">
        <authorList>
            <person name="Kuo A."/>
            <person name="Curtis B.A."/>
            <person name="Tanifuji G."/>
            <person name="Burki F."/>
            <person name="Gruber A."/>
            <person name="Irimia M."/>
            <person name="Maruyama S."/>
            <person name="Arias M.C."/>
            <person name="Ball S.G."/>
            <person name="Gile G.H."/>
            <person name="Hirakawa Y."/>
            <person name="Hopkins J.F."/>
            <person name="Rensing S.A."/>
            <person name="Schmutz J."/>
            <person name="Symeonidi A."/>
            <person name="Elias M."/>
            <person name="Eveleigh R.J."/>
            <person name="Herman E.K."/>
            <person name="Klute M.J."/>
            <person name="Nakayama T."/>
            <person name="Obornik M."/>
            <person name="Reyes-Prieto A."/>
            <person name="Armbrust E.V."/>
            <person name="Aves S.J."/>
            <person name="Beiko R.G."/>
            <person name="Coutinho P."/>
            <person name="Dacks J.B."/>
            <person name="Durnford D.G."/>
            <person name="Fast N.M."/>
            <person name="Green B.R."/>
            <person name="Grisdale C."/>
            <person name="Hempe F."/>
            <person name="Henrissat B."/>
            <person name="Hoppner M.P."/>
            <person name="Ishida K.-I."/>
            <person name="Kim E."/>
            <person name="Koreny L."/>
            <person name="Kroth P.G."/>
            <person name="Liu Y."/>
            <person name="Malik S.-B."/>
            <person name="Maier U.G."/>
            <person name="McRose D."/>
            <person name="Mock T."/>
            <person name="Neilson J.A."/>
            <person name="Onodera N.T."/>
            <person name="Poole A.M."/>
            <person name="Pritham E.J."/>
            <person name="Richards T.A."/>
            <person name="Rocap G."/>
            <person name="Roy S.W."/>
            <person name="Sarai C."/>
            <person name="Schaack S."/>
            <person name="Shirato S."/>
            <person name="Slamovits C.H."/>
            <person name="Spencer D.F."/>
            <person name="Suzuki S."/>
            <person name="Worden A.Z."/>
            <person name="Zauner S."/>
            <person name="Barry K."/>
            <person name="Bell C."/>
            <person name="Bharti A.K."/>
            <person name="Crow J.A."/>
            <person name="Grimwood J."/>
            <person name="Kramer R."/>
            <person name="Lindquist E."/>
            <person name="Lucas S."/>
            <person name="Salamov A."/>
            <person name="McFadden G.I."/>
            <person name="Lane C.E."/>
            <person name="Keeling P.J."/>
            <person name="Gray M.W."/>
            <person name="Grigoriev I.V."/>
            <person name="Archibald J.M."/>
        </authorList>
    </citation>
    <scope>NUCLEOTIDE SEQUENCE</scope>
    <source>
        <strain evidence="4">CCMP2712</strain>
    </source>
</reference>